<feature type="transmembrane region" description="Helical" evidence="10">
    <location>
        <begin position="119"/>
        <end position="142"/>
    </location>
</feature>
<protein>
    <recommendedName>
        <fullName evidence="11">Syndecan/Neurexin domain-containing protein</fullName>
    </recommendedName>
</protein>
<evidence type="ECO:0000256" key="6">
    <source>
        <dbReference type="ARBA" id="ARBA00023136"/>
    </source>
</evidence>
<evidence type="ECO:0000256" key="9">
    <source>
        <dbReference type="SAM" id="MobiDB-lite"/>
    </source>
</evidence>
<name>A0ABN9L8D0_9NEOB</name>
<comment type="caution">
    <text evidence="12">The sequence shown here is derived from an EMBL/GenBank/DDBJ whole genome shotgun (WGS) entry which is preliminary data.</text>
</comment>
<keyword evidence="5 10" id="KW-1133">Transmembrane helix</keyword>
<keyword evidence="8" id="KW-0357">Heparan sulfate</keyword>
<keyword evidence="6 10" id="KW-0472">Membrane</keyword>
<keyword evidence="7" id="KW-0325">Glycoprotein</keyword>
<dbReference type="PANTHER" id="PTHR10915">
    <property type="entry name" value="SYNDECAN"/>
    <property type="match status" value="1"/>
</dbReference>
<dbReference type="Proteomes" id="UP001176940">
    <property type="component" value="Unassembled WGS sequence"/>
</dbReference>
<evidence type="ECO:0000256" key="5">
    <source>
        <dbReference type="ARBA" id="ARBA00022989"/>
    </source>
</evidence>
<gene>
    <name evidence="12" type="ORF">RIMI_LOCUS6474362</name>
</gene>
<sequence length="171" mass="18944">MDPNVIIEDLIEASGSDDEDVYTDYYDEDSDSFDESSGSGDSDEEFEDNLESIMSTPTTAFDNNIEEKDIRKKKVNKDEVDQSSNDISILRNALPDEHEPSNEISMASTAHGFFSRTEVVIAVVAGGCVGLVFAIIIVLLVMRVRKNKKGELAYDPVKKKPIYKKAPTIEA</sequence>
<comment type="subcellular location">
    <subcellularLocation>
        <location evidence="1">Membrane</location>
        <topology evidence="1">Single-pass type I membrane protein</topology>
    </subcellularLocation>
</comment>
<evidence type="ECO:0000256" key="7">
    <source>
        <dbReference type="ARBA" id="ARBA00023180"/>
    </source>
</evidence>
<comment type="similarity">
    <text evidence="2">Belongs to the syndecan proteoglycan family.</text>
</comment>
<evidence type="ECO:0000256" key="10">
    <source>
        <dbReference type="SAM" id="Phobius"/>
    </source>
</evidence>
<dbReference type="Pfam" id="PF01034">
    <property type="entry name" value="Syndecan"/>
    <property type="match status" value="1"/>
</dbReference>
<keyword evidence="4" id="KW-0654">Proteoglycan</keyword>
<dbReference type="InterPro" id="IPR027789">
    <property type="entry name" value="Syndecan/Neurexin_dom"/>
</dbReference>
<evidence type="ECO:0000256" key="4">
    <source>
        <dbReference type="ARBA" id="ARBA00022974"/>
    </source>
</evidence>
<evidence type="ECO:0000313" key="13">
    <source>
        <dbReference type="Proteomes" id="UP001176940"/>
    </source>
</evidence>
<reference evidence="12" key="1">
    <citation type="submission" date="2023-07" db="EMBL/GenBank/DDBJ databases">
        <authorList>
            <person name="Stuckert A."/>
        </authorList>
    </citation>
    <scope>NUCLEOTIDE SEQUENCE</scope>
</reference>
<keyword evidence="3 10" id="KW-0812">Transmembrane</keyword>
<evidence type="ECO:0000256" key="2">
    <source>
        <dbReference type="ARBA" id="ARBA00005343"/>
    </source>
</evidence>
<feature type="region of interest" description="Disordered" evidence="9">
    <location>
        <begin position="11"/>
        <end position="67"/>
    </location>
</feature>
<evidence type="ECO:0000256" key="3">
    <source>
        <dbReference type="ARBA" id="ARBA00022692"/>
    </source>
</evidence>
<evidence type="ECO:0000256" key="1">
    <source>
        <dbReference type="ARBA" id="ARBA00004479"/>
    </source>
</evidence>
<dbReference type="EMBL" id="CAUEEQ010011660">
    <property type="protein sequence ID" value="CAJ0935782.1"/>
    <property type="molecule type" value="Genomic_DNA"/>
</dbReference>
<feature type="compositionally biased region" description="Acidic residues" evidence="9">
    <location>
        <begin position="41"/>
        <end position="50"/>
    </location>
</feature>
<feature type="compositionally biased region" description="Acidic residues" evidence="9">
    <location>
        <begin position="11"/>
        <end position="34"/>
    </location>
</feature>
<accession>A0ABN9L8D0</accession>
<organism evidence="12 13">
    <name type="scientific">Ranitomeya imitator</name>
    <name type="common">mimic poison frog</name>
    <dbReference type="NCBI Taxonomy" id="111125"/>
    <lineage>
        <taxon>Eukaryota</taxon>
        <taxon>Metazoa</taxon>
        <taxon>Chordata</taxon>
        <taxon>Craniata</taxon>
        <taxon>Vertebrata</taxon>
        <taxon>Euteleostomi</taxon>
        <taxon>Amphibia</taxon>
        <taxon>Batrachia</taxon>
        <taxon>Anura</taxon>
        <taxon>Neobatrachia</taxon>
        <taxon>Hyloidea</taxon>
        <taxon>Dendrobatidae</taxon>
        <taxon>Dendrobatinae</taxon>
        <taxon>Ranitomeya</taxon>
    </lineage>
</organism>
<keyword evidence="13" id="KW-1185">Reference proteome</keyword>
<dbReference type="PANTHER" id="PTHR10915:SF1">
    <property type="entry name" value="SYNDECAN"/>
    <property type="match status" value="1"/>
</dbReference>
<proteinExistence type="inferred from homology"/>
<dbReference type="InterPro" id="IPR001050">
    <property type="entry name" value="Syndecan"/>
</dbReference>
<evidence type="ECO:0000256" key="8">
    <source>
        <dbReference type="ARBA" id="ARBA00023207"/>
    </source>
</evidence>
<evidence type="ECO:0000313" key="12">
    <source>
        <dbReference type="EMBL" id="CAJ0935782.1"/>
    </source>
</evidence>
<feature type="domain" description="Syndecan/Neurexin" evidence="11">
    <location>
        <begin position="113"/>
        <end position="170"/>
    </location>
</feature>
<feature type="compositionally biased region" description="Polar residues" evidence="9">
    <location>
        <begin position="52"/>
        <end position="62"/>
    </location>
</feature>
<evidence type="ECO:0000259" key="11">
    <source>
        <dbReference type="Pfam" id="PF01034"/>
    </source>
</evidence>